<dbReference type="Pfam" id="PF18602">
    <property type="entry name" value="Rap1a"/>
    <property type="match status" value="1"/>
</dbReference>
<dbReference type="EMBL" id="UINC01000944">
    <property type="protein sequence ID" value="SUZ64842.1"/>
    <property type="molecule type" value="Genomic_DNA"/>
</dbReference>
<reference evidence="2" key="1">
    <citation type="submission" date="2018-05" db="EMBL/GenBank/DDBJ databases">
        <authorList>
            <person name="Lanie J.A."/>
            <person name="Ng W.-L."/>
            <person name="Kazmierczak K.M."/>
            <person name="Andrzejewski T.M."/>
            <person name="Davidsen T.M."/>
            <person name="Wayne K.J."/>
            <person name="Tettelin H."/>
            <person name="Glass J.I."/>
            <person name="Rusch D."/>
            <person name="Podicherti R."/>
            <person name="Tsui H.-C.T."/>
            <person name="Winkler M.E."/>
        </authorList>
    </citation>
    <scope>NUCLEOTIDE SEQUENCE</scope>
</reference>
<dbReference type="AlphaFoldDB" id="A0A381PCY3"/>
<organism evidence="2">
    <name type="scientific">marine metagenome</name>
    <dbReference type="NCBI Taxonomy" id="408172"/>
    <lineage>
        <taxon>unclassified sequences</taxon>
        <taxon>metagenomes</taxon>
        <taxon>ecological metagenomes</taxon>
    </lineage>
</organism>
<protein>
    <recommendedName>
        <fullName evidence="1">Rap1a immunity protein domain-containing protein</fullName>
    </recommendedName>
</protein>
<dbReference type="InterPro" id="IPR041238">
    <property type="entry name" value="Rap1a"/>
</dbReference>
<evidence type="ECO:0000313" key="2">
    <source>
        <dbReference type="EMBL" id="SUZ64842.1"/>
    </source>
</evidence>
<gene>
    <name evidence="2" type="ORF">METZ01_LOCUS17696</name>
</gene>
<proteinExistence type="predicted"/>
<name>A0A381PCY3_9ZZZZ</name>
<evidence type="ECO:0000259" key="1">
    <source>
        <dbReference type="Pfam" id="PF18602"/>
    </source>
</evidence>
<sequence length="130" mass="14683">MRALTRGLIFAISTYMTLGVGAEERAIDGFLSGNQLLEYCEEENNKCYGYLMGFVDTIFLTEKMLNSFGKILGPNAKRPPTLICFPTSSSFKSAQLRQVWMKWAEDHPEHLHRNASALALVAFEEAWPCE</sequence>
<feature type="domain" description="Rap1a immunity protein" evidence="1">
    <location>
        <begin position="32"/>
        <end position="129"/>
    </location>
</feature>
<accession>A0A381PCY3</accession>